<comment type="caution">
    <text evidence="1">The sequence shown here is derived from an EMBL/GenBank/DDBJ whole genome shotgun (WGS) entry which is preliminary data.</text>
</comment>
<reference evidence="1 2" key="1">
    <citation type="submission" date="2016-12" db="EMBL/GenBank/DDBJ databases">
        <title>Comparative genomics of Bartonella apis.</title>
        <authorList>
            <person name="Engel P."/>
        </authorList>
    </citation>
    <scope>NUCLEOTIDE SEQUENCE [LARGE SCALE GENOMIC DNA]</scope>
    <source>
        <strain evidence="1 2">PEB0149</strain>
    </source>
</reference>
<proteinExistence type="predicted"/>
<evidence type="ECO:0000313" key="1">
    <source>
        <dbReference type="EMBL" id="OLY43289.1"/>
    </source>
</evidence>
<dbReference type="EMBL" id="LXYT01000002">
    <property type="protein sequence ID" value="OLY43289.1"/>
    <property type="molecule type" value="Genomic_DNA"/>
</dbReference>
<dbReference type="OrthoDB" id="9811214at2"/>
<dbReference type="RefSeq" id="WP_075870175.1">
    <property type="nucleotide sequence ID" value="NZ_CALYQA010000001.1"/>
</dbReference>
<name>A0A1R0F8N6_9HYPH</name>
<dbReference type="AlphaFoldDB" id="A0A1R0F8N6"/>
<protein>
    <submittedName>
        <fullName evidence="1">Uncharacterized protein</fullName>
    </submittedName>
</protein>
<dbReference type="Proteomes" id="UP000187344">
    <property type="component" value="Unassembled WGS sequence"/>
</dbReference>
<organism evidence="1 2">
    <name type="scientific">Bartonella apis</name>
    <dbReference type="NCBI Taxonomy" id="1686310"/>
    <lineage>
        <taxon>Bacteria</taxon>
        <taxon>Pseudomonadati</taxon>
        <taxon>Pseudomonadota</taxon>
        <taxon>Alphaproteobacteria</taxon>
        <taxon>Hyphomicrobiales</taxon>
        <taxon>Bartonellaceae</taxon>
        <taxon>Bartonella</taxon>
    </lineage>
</organism>
<evidence type="ECO:0000313" key="2">
    <source>
        <dbReference type="Proteomes" id="UP000187344"/>
    </source>
</evidence>
<gene>
    <name evidence="1" type="ORF">PEB0149_007140</name>
</gene>
<sequence length="169" mass="18869">MVSVIIHANEDIDPLADTLAMLVSGSVFGLVSEVILWSENHSNVLQTVANDTGCRYLPKSTLGGAIMSAKNKWLLFLTPGARLLDQWREILSRYVEKEINPAEFRSVDLSKTSLLPKFFKKNRLMERGLVVLKEKLIDNADDEAALKKAINSLRPVVLPIQISLPTKQK</sequence>
<accession>A0A1R0F8N6</accession>
<keyword evidence="2" id="KW-1185">Reference proteome</keyword>